<dbReference type="InterPro" id="IPR052932">
    <property type="entry name" value="OprB_Porin"/>
</dbReference>
<comment type="similarity">
    <text evidence="1 2">Belongs to the OprB family.</text>
</comment>
<dbReference type="InterPro" id="IPR007049">
    <property type="entry name" value="Carb-sel_porin_OprB"/>
</dbReference>
<accession>A0AA96GQV2</accession>
<dbReference type="PANTHER" id="PTHR37944">
    <property type="entry name" value="PORIN B"/>
    <property type="match status" value="1"/>
</dbReference>
<dbReference type="KEGG" id="nneo:PQG83_01590"/>
<evidence type="ECO:0000256" key="2">
    <source>
        <dbReference type="RuleBase" id="RU363072"/>
    </source>
</evidence>
<dbReference type="GO" id="GO:0015288">
    <property type="term" value="F:porin activity"/>
    <property type="evidence" value="ECO:0007669"/>
    <property type="project" value="InterPro"/>
</dbReference>
<name>A0AA96GQV2_9BACT</name>
<dbReference type="RefSeq" id="WP_312746003.1">
    <property type="nucleotide sequence ID" value="NZ_CP116968.1"/>
</dbReference>
<dbReference type="InterPro" id="IPR038673">
    <property type="entry name" value="OprB_sf"/>
</dbReference>
<dbReference type="Proteomes" id="UP001302494">
    <property type="component" value="Chromosome"/>
</dbReference>
<dbReference type="GO" id="GO:0016020">
    <property type="term" value="C:membrane"/>
    <property type="evidence" value="ECO:0007669"/>
    <property type="project" value="InterPro"/>
</dbReference>
<dbReference type="AlphaFoldDB" id="A0AA96GQV2"/>
<proteinExistence type="inferred from homology"/>
<dbReference type="Gene3D" id="2.40.160.180">
    <property type="entry name" value="Carbohydrate-selective porin OprB"/>
    <property type="match status" value="1"/>
</dbReference>
<protein>
    <submittedName>
        <fullName evidence="3">Carbohydrate porin</fullName>
    </submittedName>
</protein>
<dbReference type="PANTHER" id="PTHR37944:SF1">
    <property type="entry name" value="PORIN B"/>
    <property type="match status" value="1"/>
</dbReference>
<evidence type="ECO:0000313" key="4">
    <source>
        <dbReference type="Proteomes" id="UP001302494"/>
    </source>
</evidence>
<sequence>MRLSPTSTILSPLYGLFLLVLLIPVPAHSEEGQAVEQLEKIIEKPKAAQKSLKDQGLLLEVTNTMDILSNISGGVHRKTTLTGDLDLLLTVDIKKLVPSWRGTVFLYGLGLYGGDPSNNVGDIQGVSNIAAPDTWKLFEAWYQHNIFKRVSLLAGLYDITSEFDVIVSASTLFLNSSFGTGAELGAGGRNNLSTFPATSLGIRTQAILTDSLMVRAVVADGIPGDPNNARGTHVRLKKDDGLFGSMELAYYKYNTADLIQTKEKTVDELPRRLIFRRIGRSAPLVYEAKVALGFWGYTTSLDQLNKVNSSGEPVKQNGTYGIYGLAEYDVYYEKDDKDQGLTLFGRAGMADPNVNRISQYYGGGFIYKGLIPGRNIDRTAFGVAAAVNSHEYKRFQRRAGQRVENTEITLECTYSIFVNQNLVIQPDFQYVINPGTVPGRNNAVVVGARLEVNFNN</sequence>
<gene>
    <name evidence="3" type="ORF">PQG83_01590</name>
</gene>
<organism evidence="3 4">
    <name type="scientific">Candidatus Nitrospira neomarina</name>
    <dbReference type="NCBI Taxonomy" id="3020899"/>
    <lineage>
        <taxon>Bacteria</taxon>
        <taxon>Pseudomonadati</taxon>
        <taxon>Nitrospirota</taxon>
        <taxon>Nitrospiria</taxon>
        <taxon>Nitrospirales</taxon>
        <taxon>Nitrospiraceae</taxon>
        <taxon>Nitrospira</taxon>
    </lineage>
</organism>
<evidence type="ECO:0000256" key="1">
    <source>
        <dbReference type="ARBA" id="ARBA00008769"/>
    </source>
</evidence>
<dbReference type="GO" id="GO:0008643">
    <property type="term" value="P:carbohydrate transport"/>
    <property type="evidence" value="ECO:0007669"/>
    <property type="project" value="InterPro"/>
</dbReference>
<keyword evidence="4" id="KW-1185">Reference proteome</keyword>
<dbReference type="EMBL" id="CP116968">
    <property type="protein sequence ID" value="WNM62464.1"/>
    <property type="molecule type" value="Genomic_DNA"/>
</dbReference>
<evidence type="ECO:0000313" key="3">
    <source>
        <dbReference type="EMBL" id="WNM62464.1"/>
    </source>
</evidence>
<reference evidence="3 4" key="1">
    <citation type="submission" date="2023-01" db="EMBL/GenBank/DDBJ databases">
        <title>Cultivation and genomic characterization of new, ubiquitous marine nitrite-oxidizing bacteria from the Nitrospirales.</title>
        <authorList>
            <person name="Mueller A.J."/>
            <person name="Daebeler A."/>
            <person name="Herbold C.W."/>
            <person name="Kirkegaard R.H."/>
            <person name="Daims H."/>
        </authorList>
    </citation>
    <scope>NUCLEOTIDE SEQUENCE [LARGE SCALE GENOMIC DNA]</scope>
    <source>
        <strain evidence="3 4">DK</strain>
    </source>
</reference>
<dbReference type="Pfam" id="PF04966">
    <property type="entry name" value="OprB"/>
    <property type="match status" value="1"/>
</dbReference>